<sequence>MQVAPHYHALVPNGVFVPGEGGVRFEALPPPTQAAVERLLGVMCHRVPRLLERRGVLHATGAKRRPLTGRPQGAVLAGFPPVAPQQRTPPAEKPVPPLAQAHREGPDRAA</sequence>
<dbReference type="Proteomes" id="UP000518300">
    <property type="component" value="Unassembled WGS sequence"/>
</dbReference>
<dbReference type="RefSeq" id="WP_169346414.1">
    <property type="nucleotide sequence ID" value="NZ_JABBJJ010000089.1"/>
</dbReference>
<keyword evidence="3" id="KW-1185">Reference proteome</keyword>
<feature type="region of interest" description="Disordered" evidence="1">
    <location>
        <begin position="59"/>
        <end position="110"/>
    </location>
</feature>
<name>A0A848LHC0_9BACT</name>
<comment type="caution">
    <text evidence="2">The sequence shown here is derived from an EMBL/GenBank/DDBJ whole genome shotgun (WGS) entry which is preliminary data.</text>
</comment>
<feature type="compositionally biased region" description="Basic and acidic residues" evidence="1">
    <location>
        <begin position="101"/>
        <end position="110"/>
    </location>
</feature>
<gene>
    <name evidence="2" type="ORF">HG543_20100</name>
</gene>
<evidence type="ECO:0000256" key="1">
    <source>
        <dbReference type="SAM" id="MobiDB-lite"/>
    </source>
</evidence>
<evidence type="ECO:0008006" key="4">
    <source>
        <dbReference type="Google" id="ProtNLM"/>
    </source>
</evidence>
<organism evidence="2 3">
    <name type="scientific">Pyxidicoccus fallax</name>
    <dbReference type="NCBI Taxonomy" id="394095"/>
    <lineage>
        <taxon>Bacteria</taxon>
        <taxon>Pseudomonadati</taxon>
        <taxon>Myxococcota</taxon>
        <taxon>Myxococcia</taxon>
        <taxon>Myxococcales</taxon>
        <taxon>Cystobacterineae</taxon>
        <taxon>Myxococcaceae</taxon>
        <taxon>Pyxidicoccus</taxon>
    </lineage>
</organism>
<dbReference type="AlphaFoldDB" id="A0A848LHC0"/>
<protein>
    <recommendedName>
        <fullName evidence="4">Transposase</fullName>
    </recommendedName>
</protein>
<dbReference type="EMBL" id="JABBJJ010000089">
    <property type="protein sequence ID" value="NMO17145.1"/>
    <property type="molecule type" value="Genomic_DNA"/>
</dbReference>
<accession>A0A848LHC0</accession>
<proteinExistence type="predicted"/>
<evidence type="ECO:0000313" key="3">
    <source>
        <dbReference type="Proteomes" id="UP000518300"/>
    </source>
</evidence>
<evidence type="ECO:0000313" key="2">
    <source>
        <dbReference type="EMBL" id="NMO17145.1"/>
    </source>
</evidence>
<reference evidence="2 3" key="1">
    <citation type="submission" date="2020-04" db="EMBL/GenBank/DDBJ databases">
        <title>Draft genome of Pyxidicoccus fallax type strain.</title>
        <authorList>
            <person name="Whitworth D.E."/>
        </authorList>
    </citation>
    <scope>NUCLEOTIDE SEQUENCE [LARGE SCALE GENOMIC DNA]</scope>
    <source>
        <strain evidence="2 3">DSM 14698</strain>
    </source>
</reference>